<protein>
    <submittedName>
        <fullName evidence="9">Oxidoreductase</fullName>
    </submittedName>
</protein>
<dbReference type="Pfam" id="PF01799">
    <property type="entry name" value="Fer2_2"/>
    <property type="match status" value="1"/>
</dbReference>
<dbReference type="Pfam" id="PF00111">
    <property type="entry name" value="Fer2"/>
    <property type="match status" value="1"/>
</dbReference>
<keyword evidence="1" id="KW-0001">2Fe-2S</keyword>
<evidence type="ECO:0000313" key="9">
    <source>
        <dbReference type="EMBL" id="GFN08781.1"/>
    </source>
</evidence>
<dbReference type="GO" id="GO:0016903">
    <property type="term" value="F:oxidoreductase activity, acting on the aldehyde or oxo group of donors"/>
    <property type="evidence" value="ECO:0007669"/>
    <property type="project" value="TreeGrafter"/>
</dbReference>
<dbReference type="Gene3D" id="1.10.150.120">
    <property type="entry name" value="[2Fe-2S]-binding domain"/>
    <property type="match status" value="1"/>
</dbReference>
<sequence>MHRAAAPGPLPQRRTPVTGHRRRLIMAPAPASTTSPITLHINDEKHHLSVDHRTTLLDALRERLDLTGTKKGCDQGQCGACTVLLDRRRVVSCLTLAVAAEGREITTIEGIADGDDLHPVQQAFLDLDGYQCGYCTPGQICSAIAVIEEHAAGWPSAVTDDVRPETPPLPLTPDEIRERMSGNLCRCGAYVSIVQAVARGAEAHEEARTAAVEEAAA</sequence>
<name>A0A7J0D207_STRMI</name>
<dbReference type="AlphaFoldDB" id="A0A7J0D207"/>
<evidence type="ECO:0000313" key="10">
    <source>
        <dbReference type="Proteomes" id="UP000498740"/>
    </source>
</evidence>
<organism evidence="9 10">
    <name type="scientific">Streptomyces microflavus</name>
    <name type="common">Streptomyces lipmanii</name>
    <dbReference type="NCBI Taxonomy" id="1919"/>
    <lineage>
        <taxon>Bacteria</taxon>
        <taxon>Bacillati</taxon>
        <taxon>Actinomycetota</taxon>
        <taxon>Actinomycetes</taxon>
        <taxon>Kitasatosporales</taxon>
        <taxon>Streptomycetaceae</taxon>
        <taxon>Streptomyces</taxon>
    </lineage>
</organism>
<keyword evidence="2" id="KW-0479">Metal-binding</keyword>
<comment type="caution">
    <text evidence="9">The sequence shown here is derived from an EMBL/GenBank/DDBJ whole genome shotgun (WGS) entry which is preliminary data.</text>
</comment>
<gene>
    <name evidence="9" type="ORF">Smic_73370</name>
</gene>
<feature type="region of interest" description="Disordered" evidence="7">
    <location>
        <begin position="1"/>
        <end position="20"/>
    </location>
</feature>
<proteinExistence type="predicted"/>
<feature type="domain" description="2Fe-2S ferredoxin-type" evidence="8">
    <location>
        <begin position="35"/>
        <end position="111"/>
    </location>
</feature>
<accession>A0A7J0D207</accession>
<keyword evidence="5" id="KW-0411">Iron-sulfur</keyword>
<evidence type="ECO:0000256" key="3">
    <source>
        <dbReference type="ARBA" id="ARBA00023002"/>
    </source>
</evidence>
<evidence type="ECO:0000256" key="6">
    <source>
        <dbReference type="ARBA" id="ARBA00060707"/>
    </source>
</evidence>
<dbReference type="PROSITE" id="PS00197">
    <property type="entry name" value="2FE2S_FER_1"/>
    <property type="match status" value="1"/>
</dbReference>
<evidence type="ECO:0000256" key="1">
    <source>
        <dbReference type="ARBA" id="ARBA00022714"/>
    </source>
</evidence>
<dbReference type="Gene3D" id="3.10.20.30">
    <property type="match status" value="1"/>
</dbReference>
<evidence type="ECO:0000256" key="7">
    <source>
        <dbReference type="SAM" id="MobiDB-lite"/>
    </source>
</evidence>
<dbReference type="InterPro" id="IPR052914">
    <property type="entry name" value="Aldehyde_Oxdr_Iron-Sulfur"/>
</dbReference>
<dbReference type="PROSITE" id="PS51085">
    <property type="entry name" value="2FE2S_FER_2"/>
    <property type="match status" value="1"/>
</dbReference>
<keyword evidence="3" id="KW-0560">Oxidoreductase</keyword>
<dbReference type="InterPro" id="IPR001041">
    <property type="entry name" value="2Fe-2S_ferredoxin-type"/>
</dbReference>
<dbReference type="InterPro" id="IPR006058">
    <property type="entry name" value="2Fe2S_fd_BS"/>
</dbReference>
<dbReference type="InterPro" id="IPR012675">
    <property type="entry name" value="Beta-grasp_dom_sf"/>
</dbReference>
<dbReference type="Proteomes" id="UP000498740">
    <property type="component" value="Unassembled WGS sequence"/>
</dbReference>
<dbReference type="PANTHER" id="PTHR45331:SF2">
    <property type="entry name" value="OXIDOREDUCTASE WITH IRON-SULFUR SUBUNIT"/>
    <property type="match status" value="1"/>
</dbReference>
<dbReference type="PANTHER" id="PTHR45331">
    <property type="entry name" value="OXIDOREDUCTASE, IRON-SULPHUR BINDING SUBUNIT-RELATED-RELATED"/>
    <property type="match status" value="1"/>
</dbReference>
<dbReference type="InterPro" id="IPR002888">
    <property type="entry name" value="2Fe-2S-bd"/>
</dbReference>
<dbReference type="SUPFAM" id="SSF47741">
    <property type="entry name" value="CO dehydrogenase ISP C-domain like"/>
    <property type="match status" value="1"/>
</dbReference>
<comment type="pathway">
    <text evidence="6">Alkaloid degradation; nicotine degradation.</text>
</comment>
<evidence type="ECO:0000259" key="8">
    <source>
        <dbReference type="PROSITE" id="PS51085"/>
    </source>
</evidence>
<dbReference type="InterPro" id="IPR036010">
    <property type="entry name" value="2Fe-2S_ferredoxin-like_sf"/>
</dbReference>
<evidence type="ECO:0000256" key="4">
    <source>
        <dbReference type="ARBA" id="ARBA00023004"/>
    </source>
</evidence>
<evidence type="ECO:0000256" key="2">
    <source>
        <dbReference type="ARBA" id="ARBA00022723"/>
    </source>
</evidence>
<dbReference type="SUPFAM" id="SSF54292">
    <property type="entry name" value="2Fe-2S ferredoxin-like"/>
    <property type="match status" value="1"/>
</dbReference>
<dbReference type="GO" id="GO:0051537">
    <property type="term" value="F:2 iron, 2 sulfur cluster binding"/>
    <property type="evidence" value="ECO:0007669"/>
    <property type="project" value="UniProtKB-KW"/>
</dbReference>
<keyword evidence="4" id="KW-0408">Iron</keyword>
<evidence type="ECO:0000256" key="5">
    <source>
        <dbReference type="ARBA" id="ARBA00023014"/>
    </source>
</evidence>
<dbReference type="EMBL" id="BLWD01000001">
    <property type="protein sequence ID" value="GFN08781.1"/>
    <property type="molecule type" value="Genomic_DNA"/>
</dbReference>
<dbReference type="CDD" id="cd00207">
    <property type="entry name" value="fer2"/>
    <property type="match status" value="1"/>
</dbReference>
<reference evidence="9 10" key="1">
    <citation type="submission" date="2020-05" db="EMBL/GenBank/DDBJ databases">
        <title>Whole genome shotgun sequence of Streptomyces microflavus NBRC 13062.</title>
        <authorList>
            <person name="Komaki H."/>
            <person name="Tamura T."/>
        </authorList>
    </citation>
    <scope>NUCLEOTIDE SEQUENCE [LARGE SCALE GENOMIC DNA]</scope>
    <source>
        <strain evidence="9 10">NBRC 13062</strain>
    </source>
</reference>
<dbReference type="FunFam" id="3.10.20.30:FF:000020">
    <property type="entry name" value="Xanthine dehydrogenase iron-sulfur subunit"/>
    <property type="match status" value="1"/>
</dbReference>
<dbReference type="InterPro" id="IPR036884">
    <property type="entry name" value="2Fe-2S-bd_dom_sf"/>
</dbReference>
<dbReference type="GO" id="GO:0046872">
    <property type="term" value="F:metal ion binding"/>
    <property type="evidence" value="ECO:0007669"/>
    <property type="project" value="UniProtKB-KW"/>
</dbReference>